<accession>A0A084IR78</accession>
<dbReference type="InterPro" id="IPR045795">
    <property type="entry name" value="SLT_4"/>
</dbReference>
<evidence type="ECO:0000313" key="3">
    <source>
        <dbReference type="Proteomes" id="UP000028302"/>
    </source>
</evidence>
<feature type="domain" description="Transglycosylase SLT" evidence="1">
    <location>
        <begin position="1"/>
        <end position="158"/>
    </location>
</feature>
<name>A0A084IR78_SALHC</name>
<proteinExistence type="predicted"/>
<dbReference type="Proteomes" id="UP000028302">
    <property type="component" value="Unassembled WGS sequence"/>
</dbReference>
<evidence type="ECO:0000259" key="1">
    <source>
        <dbReference type="Pfam" id="PF19489"/>
    </source>
</evidence>
<dbReference type="InterPro" id="IPR023346">
    <property type="entry name" value="Lysozyme-like_dom_sf"/>
</dbReference>
<dbReference type="SUPFAM" id="SSF53955">
    <property type="entry name" value="Lysozyme-like"/>
    <property type="match status" value="1"/>
</dbReference>
<dbReference type="CDD" id="cd00442">
    <property type="entry name" value="Lyz-like"/>
    <property type="match status" value="1"/>
</dbReference>
<organism evidence="2 3">
    <name type="scientific">Salinisphaera hydrothermalis (strain C41B8)</name>
    <dbReference type="NCBI Taxonomy" id="1304275"/>
    <lineage>
        <taxon>Bacteria</taxon>
        <taxon>Pseudomonadati</taxon>
        <taxon>Pseudomonadota</taxon>
        <taxon>Gammaproteobacteria</taxon>
        <taxon>Salinisphaerales</taxon>
        <taxon>Salinisphaeraceae</taxon>
        <taxon>Salinisphaera</taxon>
    </lineage>
</organism>
<dbReference type="Gene3D" id="1.10.530.10">
    <property type="match status" value="1"/>
</dbReference>
<gene>
    <name evidence="2" type="ORF">C41B8_00645</name>
</gene>
<comment type="caution">
    <text evidence="2">The sequence shown here is derived from an EMBL/GenBank/DDBJ whole genome shotgun (WGS) entry which is preliminary data.</text>
</comment>
<dbReference type="Pfam" id="PF19489">
    <property type="entry name" value="SLT_4"/>
    <property type="match status" value="1"/>
</dbReference>
<keyword evidence="3" id="KW-1185">Reference proteome</keyword>
<evidence type="ECO:0000313" key="2">
    <source>
        <dbReference type="EMBL" id="KEZ79212.1"/>
    </source>
</evidence>
<dbReference type="PATRIC" id="fig|1304275.5.peg.127"/>
<reference evidence="2 3" key="1">
    <citation type="submission" date="2013-03" db="EMBL/GenBank/DDBJ databases">
        <title>Salinisphaera hydrothermalis C41B8 Genome Sequencing.</title>
        <authorList>
            <person name="Li C."/>
            <person name="Lai Q."/>
            <person name="Shao Z."/>
        </authorList>
    </citation>
    <scope>NUCLEOTIDE SEQUENCE [LARGE SCALE GENOMIC DNA]</scope>
    <source>
        <strain evidence="2 3">C41B8</strain>
    </source>
</reference>
<protein>
    <submittedName>
        <fullName evidence="2">Transcriptional regulator</fullName>
    </submittedName>
</protein>
<sequence length="172" mass="20211">MFKEKHGWYQDADDAFKRWGAPIPVQMSIIYQESQYVGDARPPRKHLLWIIPWTHISSAYGYTQALDSTWDHYKSQTGHPFADRDDFGDATDFVGWYIDQSHRILGISKADAYRQYLAYYVGAGGYRQGAYRSKPWLMRTARRVQGRANRYGQQLAGCRSELEHPGHWWWPF</sequence>
<dbReference type="eggNOG" id="COG4764">
    <property type="taxonomic scope" value="Bacteria"/>
</dbReference>
<dbReference type="EMBL" id="APNK01000001">
    <property type="protein sequence ID" value="KEZ79212.1"/>
    <property type="molecule type" value="Genomic_DNA"/>
</dbReference>
<dbReference type="AlphaFoldDB" id="A0A084IR78"/>